<dbReference type="EMBL" id="AP019798">
    <property type="protein sequence ID" value="BBL90372.1"/>
    <property type="molecule type" value="Genomic_DNA"/>
</dbReference>
<evidence type="ECO:0000313" key="1">
    <source>
        <dbReference type="EMBL" id="BBL90372.1"/>
    </source>
</evidence>
<reference evidence="2" key="1">
    <citation type="submission" date="2019-07" db="EMBL/GenBank/DDBJ databases">
        <title>Complete Genome Sequences of Vibrion rotiferianus strain AM7.</title>
        <authorList>
            <person name="Miyazaki K."/>
            <person name="Wiseschart A."/>
            <person name="Pootanakit K."/>
            <person name="Ishimori K."/>
            <person name="Kitahara K."/>
        </authorList>
    </citation>
    <scope>NUCLEOTIDE SEQUENCE [LARGE SCALE GENOMIC DNA]</scope>
    <source>
        <strain evidence="2">AM7</strain>
    </source>
</reference>
<accession>A0A510I9G4</accession>
<protein>
    <submittedName>
        <fullName evidence="1">Uncharacterized protein</fullName>
    </submittedName>
</protein>
<dbReference type="Proteomes" id="UP000315115">
    <property type="component" value="Chromosome 1"/>
</dbReference>
<sequence length="75" mass="8815">MDKKEIIKHIDKINFQVYLAQTNVIKSYRNYKYNLDNGNGGTAILTCEDMIKSTEKELDSLTTKKRELEKKLMEE</sequence>
<organism evidence="1 2">
    <name type="scientific">Vibrio rotiferianus</name>
    <dbReference type="NCBI Taxonomy" id="190895"/>
    <lineage>
        <taxon>Bacteria</taxon>
        <taxon>Pseudomonadati</taxon>
        <taxon>Pseudomonadota</taxon>
        <taxon>Gammaproteobacteria</taxon>
        <taxon>Vibrionales</taxon>
        <taxon>Vibrionaceae</taxon>
        <taxon>Vibrio</taxon>
    </lineage>
</organism>
<name>A0A510I9G4_9VIBR</name>
<gene>
    <name evidence="1" type="ORF">VroAM7_30250</name>
</gene>
<dbReference type="AlphaFoldDB" id="A0A510I9G4"/>
<proteinExistence type="predicted"/>
<dbReference type="RefSeq" id="WP_143693140.1">
    <property type="nucleotide sequence ID" value="NZ_AP019798.1"/>
</dbReference>
<evidence type="ECO:0000313" key="2">
    <source>
        <dbReference type="Proteomes" id="UP000315115"/>
    </source>
</evidence>